<comment type="caution">
    <text evidence="6">Lacks conserved residue(s) required for the propagation of feature annotation.</text>
</comment>
<reference evidence="7 8" key="1">
    <citation type="submission" date="2018-11" db="EMBL/GenBank/DDBJ databases">
        <title>Genomic Encyclopedia of Type Strains, Phase IV (KMG-IV): sequencing the most valuable type-strain genomes for metagenomic binning, comparative biology and taxonomic classification.</title>
        <authorList>
            <person name="Goeker M."/>
        </authorList>
    </citation>
    <scope>NUCLEOTIDE SEQUENCE [LARGE SCALE GENOMIC DNA]</scope>
    <source>
        <strain evidence="7 8">DSM 100316</strain>
    </source>
</reference>
<evidence type="ECO:0000256" key="3">
    <source>
        <dbReference type="ARBA" id="ARBA00022692"/>
    </source>
</evidence>
<keyword evidence="5 6" id="KW-0472">Membrane</keyword>
<evidence type="ECO:0000256" key="4">
    <source>
        <dbReference type="ARBA" id="ARBA00022989"/>
    </source>
</evidence>
<dbReference type="RefSeq" id="WP_123713541.1">
    <property type="nucleotide sequence ID" value="NZ_RKHR01000006.1"/>
</dbReference>
<dbReference type="PROSITE" id="PS50895">
    <property type="entry name" value="SURF1"/>
    <property type="match status" value="1"/>
</dbReference>
<keyword evidence="3 6" id="KW-0812">Transmembrane</keyword>
<evidence type="ECO:0000313" key="8">
    <source>
        <dbReference type="Proteomes" id="UP000275394"/>
    </source>
</evidence>
<accession>A0A3N2DGP4</accession>
<sequence>MVSDKDMSLSQYIVPRCSIVLTVTFFIVLLALLWLGFWQLARAEEKQQLLNRAKITATARVENITHYSASRLSKLAQGTPILLQGRYDDEKTFLLDNQINKGKFGYLVITPFIAEYSGQLFLVVRGWVAGSLDRRILPDISTPEHKLTLRAKVLAKQEKPFQLAQIPAAASWPKVVQSKAIESLSAYLSTPVYDRLLWQMKPEAGLQMIAPVVVNMSPQKHQAYAMQWFSMSVLLAIIYLLNTTNLKLLFPRKKTNTIEGDDYAG</sequence>
<dbReference type="GO" id="GO:0005886">
    <property type="term" value="C:plasma membrane"/>
    <property type="evidence" value="ECO:0007669"/>
    <property type="project" value="UniProtKB-SubCell"/>
</dbReference>
<name>A0A3N2DGP4_9GAMM</name>
<comment type="caution">
    <text evidence="7">The sequence shown here is derived from an EMBL/GenBank/DDBJ whole genome shotgun (WGS) entry which is preliminary data.</text>
</comment>
<evidence type="ECO:0000256" key="5">
    <source>
        <dbReference type="ARBA" id="ARBA00023136"/>
    </source>
</evidence>
<dbReference type="CDD" id="cd06662">
    <property type="entry name" value="SURF1"/>
    <property type="match status" value="1"/>
</dbReference>
<evidence type="ECO:0000256" key="6">
    <source>
        <dbReference type="RuleBase" id="RU363076"/>
    </source>
</evidence>
<dbReference type="EMBL" id="RKHR01000006">
    <property type="protein sequence ID" value="ROR98976.1"/>
    <property type="molecule type" value="Genomic_DNA"/>
</dbReference>
<dbReference type="InterPro" id="IPR002994">
    <property type="entry name" value="Surf1/Shy1"/>
</dbReference>
<dbReference type="AlphaFoldDB" id="A0A3N2DGP4"/>
<dbReference type="Pfam" id="PF02104">
    <property type="entry name" value="SURF1"/>
    <property type="match status" value="1"/>
</dbReference>
<protein>
    <recommendedName>
        <fullName evidence="6">SURF1-like protein</fullName>
    </recommendedName>
</protein>
<organism evidence="7 8">
    <name type="scientific">Sinobacterium caligoides</name>
    <dbReference type="NCBI Taxonomy" id="933926"/>
    <lineage>
        <taxon>Bacteria</taxon>
        <taxon>Pseudomonadati</taxon>
        <taxon>Pseudomonadota</taxon>
        <taxon>Gammaproteobacteria</taxon>
        <taxon>Cellvibrionales</taxon>
        <taxon>Spongiibacteraceae</taxon>
        <taxon>Sinobacterium</taxon>
    </lineage>
</organism>
<evidence type="ECO:0000256" key="2">
    <source>
        <dbReference type="ARBA" id="ARBA00007165"/>
    </source>
</evidence>
<proteinExistence type="inferred from homology"/>
<comment type="subcellular location">
    <subcellularLocation>
        <location evidence="6">Cell membrane</location>
        <topology evidence="6">Multi-pass membrane protein</topology>
    </subcellularLocation>
    <subcellularLocation>
        <location evidence="1">Membrane</location>
    </subcellularLocation>
</comment>
<keyword evidence="4 6" id="KW-1133">Transmembrane helix</keyword>
<comment type="similarity">
    <text evidence="2 6">Belongs to the SURF1 family.</text>
</comment>
<evidence type="ECO:0000313" key="7">
    <source>
        <dbReference type="EMBL" id="ROR98976.1"/>
    </source>
</evidence>
<dbReference type="PANTHER" id="PTHR23427:SF2">
    <property type="entry name" value="SURFEIT LOCUS PROTEIN 1"/>
    <property type="match status" value="1"/>
</dbReference>
<dbReference type="OrthoDB" id="9789940at2"/>
<feature type="transmembrane region" description="Helical" evidence="6">
    <location>
        <begin position="224"/>
        <end position="242"/>
    </location>
</feature>
<keyword evidence="8" id="KW-1185">Reference proteome</keyword>
<keyword evidence="6" id="KW-1003">Cell membrane</keyword>
<dbReference type="Proteomes" id="UP000275394">
    <property type="component" value="Unassembled WGS sequence"/>
</dbReference>
<gene>
    <name evidence="7" type="ORF">EDC56_3216</name>
</gene>
<dbReference type="InterPro" id="IPR045214">
    <property type="entry name" value="Surf1/Surf4"/>
</dbReference>
<evidence type="ECO:0000256" key="1">
    <source>
        <dbReference type="ARBA" id="ARBA00004370"/>
    </source>
</evidence>
<dbReference type="PANTHER" id="PTHR23427">
    <property type="entry name" value="SURFEIT LOCUS PROTEIN"/>
    <property type="match status" value="1"/>
</dbReference>